<keyword evidence="1" id="KW-0812">Transmembrane</keyword>
<sequence>MELVIQTIDANNPFLIAASIACPLMGAVLIVALRRRIVPWLLQIVPQKNQTKVRASVYVAAFAIAAFIAGWFLALFVPIAPPALWLSILGAALLAWLVVWALLANEN</sequence>
<feature type="transmembrane region" description="Helical" evidence="1">
    <location>
        <begin position="14"/>
        <end position="34"/>
    </location>
</feature>
<evidence type="ECO:0000313" key="3">
    <source>
        <dbReference type="Proteomes" id="UP000521075"/>
    </source>
</evidence>
<accession>A0A853DKM1</accession>
<keyword evidence="3" id="KW-1185">Reference proteome</keyword>
<proteinExistence type="predicted"/>
<gene>
    <name evidence="2" type="ORF">HNR14_001527</name>
</gene>
<keyword evidence="1" id="KW-0472">Membrane</keyword>
<dbReference type="AlphaFoldDB" id="A0A853DKM1"/>
<dbReference type="EMBL" id="JACCHJ010000001">
    <property type="protein sequence ID" value="NYK09646.1"/>
    <property type="molecule type" value="Genomic_DNA"/>
</dbReference>
<feature type="transmembrane region" description="Helical" evidence="1">
    <location>
        <begin position="55"/>
        <end position="77"/>
    </location>
</feature>
<name>A0A853DKM1_9MICO</name>
<dbReference type="RefSeq" id="WP_179700574.1">
    <property type="nucleotide sequence ID" value="NZ_BAAAHA010000003.1"/>
</dbReference>
<feature type="transmembrane region" description="Helical" evidence="1">
    <location>
        <begin position="83"/>
        <end position="103"/>
    </location>
</feature>
<reference evidence="2 3" key="1">
    <citation type="submission" date="2020-07" db="EMBL/GenBank/DDBJ databases">
        <title>Sequencing the genomes of 1000 actinobacteria strains.</title>
        <authorList>
            <person name="Klenk H.-P."/>
        </authorList>
    </citation>
    <scope>NUCLEOTIDE SEQUENCE [LARGE SCALE GENOMIC DNA]</scope>
    <source>
        <strain evidence="2 3">DSM 15166</strain>
    </source>
</reference>
<dbReference type="Proteomes" id="UP000521075">
    <property type="component" value="Unassembled WGS sequence"/>
</dbReference>
<evidence type="ECO:0000313" key="2">
    <source>
        <dbReference type="EMBL" id="NYK09646.1"/>
    </source>
</evidence>
<organism evidence="2 3">
    <name type="scientific">Leifsonia naganoensis</name>
    <dbReference type="NCBI Taxonomy" id="150025"/>
    <lineage>
        <taxon>Bacteria</taxon>
        <taxon>Bacillati</taxon>
        <taxon>Actinomycetota</taxon>
        <taxon>Actinomycetes</taxon>
        <taxon>Micrococcales</taxon>
        <taxon>Microbacteriaceae</taxon>
        <taxon>Leifsonia</taxon>
    </lineage>
</organism>
<keyword evidence="1" id="KW-1133">Transmembrane helix</keyword>
<comment type="caution">
    <text evidence="2">The sequence shown here is derived from an EMBL/GenBank/DDBJ whole genome shotgun (WGS) entry which is preliminary data.</text>
</comment>
<evidence type="ECO:0000256" key="1">
    <source>
        <dbReference type="SAM" id="Phobius"/>
    </source>
</evidence>
<protein>
    <submittedName>
        <fullName evidence="2">Uncharacterized protein</fullName>
    </submittedName>
</protein>